<evidence type="ECO:0000313" key="3">
    <source>
        <dbReference type="EMBL" id="ROT40619.1"/>
    </source>
</evidence>
<dbReference type="Proteomes" id="UP000272025">
    <property type="component" value="Unassembled WGS sequence"/>
</dbReference>
<gene>
    <name evidence="3" type="ORF">SODALDRAFT_338337</name>
</gene>
<dbReference type="PANTHER" id="PTHR12461">
    <property type="entry name" value="HYPOXIA-INDUCIBLE FACTOR 1 ALPHA INHIBITOR-RELATED"/>
    <property type="match status" value="1"/>
</dbReference>
<dbReference type="STRING" id="1314773.A0A3N2Q1I2"/>
<feature type="region of interest" description="Disordered" evidence="1">
    <location>
        <begin position="202"/>
        <end position="231"/>
    </location>
</feature>
<dbReference type="SUPFAM" id="SSF51197">
    <property type="entry name" value="Clavaminate synthase-like"/>
    <property type="match status" value="1"/>
</dbReference>
<dbReference type="PANTHER" id="PTHR12461:SF101">
    <property type="entry name" value="TRNA WYBUTOSINE-SYNTHESIZING PROTEIN 4"/>
    <property type="match status" value="1"/>
</dbReference>
<name>A0A3N2Q1I2_SODAK</name>
<feature type="compositionally biased region" description="Basic and acidic residues" evidence="1">
    <location>
        <begin position="202"/>
        <end position="213"/>
    </location>
</feature>
<feature type="domain" description="JmjC" evidence="2">
    <location>
        <begin position="368"/>
        <end position="556"/>
    </location>
</feature>
<dbReference type="InterPro" id="IPR041667">
    <property type="entry name" value="Cupin_8"/>
</dbReference>
<dbReference type="OrthoDB" id="47172at2759"/>
<reference evidence="3 4" key="1">
    <citation type="journal article" date="2018" name="Mol. Ecol.">
        <title>The obligate alkalophilic soda-lake fungus Sodiomyces alkalinus has shifted to a protein diet.</title>
        <authorList>
            <person name="Grum-Grzhimaylo A.A."/>
            <person name="Falkoski D.L."/>
            <person name="van den Heuvel J."/>
            <person name="Valero-Jimenez C.A."/>
            <person name="Min B."/>
            <person name="Choi I.G."/>
            <person name="Lipzen A."/>
            <person name="Daum C.G."/>
            <person name="Aanen D.K."/>
            <person name="Tsang A."/>
            <person name="Henrissat B."/>
            <person name="Bilanenko E.N."/>
            <person name="de Vries R.P."/>
            <person name="van Kan J.A.L."/>
            <person name="Grigoriev I.V."/>
            <person name="Debets A.J.M."/>
        </authorList>
    </citation>
    <scope>NUCLEOTIDE SEQUENCE [LARGE SCALE GENOMIC DNA]</scope>
    <source>
        <strain evidence="3 4">F11</strain>
    </source>
</reference>
<proteinExistence type="predicted"/>
<accession>A0A3N2Q1I2</accession>
<feature type="region of interest" description="Disordered" evidence="1">
    <location>
        <begin position="341"/>
        <end position="364"/>
    </location>
</feature>
<dbReference type="EMBL" id="ML119052">
    <property type="protein sequence ID" value="ROT40619.1"/>
    <property type="molecule type" value="Genomic_DNA"/>
</dbReference>
<evidence type="ECO:0000313" key="4">
    <source>
        <dbReference type="Proteomes" id="UP000272025"/>
    </source>
</evidence>
<evidence type="ECO:0000259" key="2">
    <source>
        <dbReference type="PROSITE" id="PS51184"/>
    </source>
</evidence>
<dbReference type="Pfam" id="PF13621">
    <property type="entry name" value="Cupin_8"/>
    <property type="match status" value="1"/>
</dbReference>
<dbReference type="PROSITE" id="PS51184">
    <property type="entry name" value="JMJC"/>
    <property type="match status" value="1"/>
</dbReference>
<feature type="compositionally biased region" description="Basic and acidic residues" evidence="1">
    <location>
        <begin position="350"/>
        <end position="359"/>
    </location>
</feature>
<dbReference type="GeneID" id="39581250"/>
<feature type="region of interest" description="Disordered" evidence="1">
    <location>
        <begin position="387"/>
        <end position="408"/>
    </location>
</feature>
<dbReference type="Gene3D" id="2.60.120.650">
    <property type="entry name" value="Cupin"/>
    <property type="match status" value="1"/>
</dbReference>
<sequence length="556" mass="62481">MALKRWSGELLEECKRTTLEIAAEAQPSSEKPATVQASEAEQGLQLLPLDTLGRLGSLARDVFQLVDVPEFVHETDRSSSSASTRPHVDHADLLERLDAEISRTYQTFYDFVYQDLPYCWRQLYTDLSILKFNCLVSSWHPGRDDETTGNGASKDNTLVAQLVKTLDKALVLAGGAGLKRGRQTIERMLHLLEETCCDDAPRFSPEEAHDTRPTKRARRSSNGESRLSQWDAERSFPARRIFTPEIKNLIAHRENMTMDDFQRYMDEGSKTPDGPLPLVIWGLIDDWPAMTTRPWKKPGYLLSRTFGGRRLVPVEVGRTYVDEGWTQELITFRELLDRFDQEGDGSESNHTAEEGKERSSSLSSSPVTYLAQHELFTQLPSLRNDILTPDLCHSNPPPHPVSPSLSRPAPPVPLMNAWLGPAGTITPLHTDGYHNLLAQVVGAKYVRLYSPLDTEALCPCSDGEDDGTGIDMSNTSTFDVGVIEGWDNLPRGQDPRDPIELEEFRSLRCWECVLEEGDVLYIPVGWWHYVRSLSVSFSVSFWWSGEDGTGDDEEGP</sequence>
<dbReference type="InterPro" id="IPR003347">
    <property type="entry name" value="JmjC_dom"/>
</dbReference>
<dbReference type="AlphaFoldDB" id="A0A3N2Q1I2"/>
<dbReference type="RefSeq" id="XP_028468425.1">
    <property type="nucleotide sequence ID" value="XM_028612772.1"/>
</dbReference>
<keyword evidence="4" id="KW-1185">Reference proteome</keyword>
<organism evidence="3 4">
    <name type="scientific">Sodiomyces alkalinus (strain CBS 110278 / VKM F-3762 / F11)</name>
    <name type="common">Alkaliphilic filamentous fungus</name>
    <dbReference type="NCBI Taxonomy" id="1314773"/>
    <lineage>
        <taxon>Eukaryota</taxon>
        <taxon>Fungi</taxon>
        <taxon>Dikarya</taxon>
        <taxon>Ascomycota</taxon>
        <taxon>Pezizomycotina</taxon>
        <taxon>Sordariomycetes</taxon>
        <taxon>Hypocreomycetidae</taxon>
        <taxon>Glomerellales</taxon>
        <taxon>Plectosphaerellaceae</taxon>
        <taxon>Sodiomyces</taxon>
    </lineage>
</organism>
<evidence type="ECO:0000256" key="1">
    <source>
        <dbReference type="SAM" id="MobiDB-lite"/>
    </source>
</evidence>
<dbReference type="SMART" id="SM00558">
    <property type="entry name" value="JmjC"/>
    <property type="match status" value="1"/>
</dbReference>
<protein>
    <submittedName>
        <fullName evidence="3">Clavaminate synthase-like protein</fullName>
    </submittedName>
</protein>